<evidence type="ECO:0000313" key="2">
    <source>
        <dbReference type="EMBL" id="KAF1955303.1"/>
    </source>
</evidence>
<feature type="compositionally biased region" description="Basic and acidic residues" evidence="1">
    <location>
        <begin position="264"/>
        <end position="279"/>
    </location>
</feature>
<dbReference type="AlphaFoldDB" id="A0A6A5TQV3"/>
<organism evidence="2 3">
    <name type="scientific">Byssothecium circinans</name>
    <dbReference type="NCBI Taxonomy" id="147558"/>
    <lineage>
        <taxon>Eukaryota</taxon>
        <taxon>Fungi</taxon>
        <taxon>Dikarya</taxon>
        <taxon>Ascomycota</taxon>
        <taxon>Pezizomycotina</taxon>
        <taxon>Dothideomycetes</taxon>
        <taxon>Pleosporomycetidae</taxon>
        <taxon>Pleosporales</taxon>
        <taxon>Massarineae</taxon>
        <taxon>Massarinaceae</taxon>
        <taxon>Byssothecium</taxon>
    </lineage>
</organism>
<dbReference type="EMBL" id="ML976995">
    <property type="protein sequence ID" value="KAF1955303.1"/>
    <property type="molecule type" value="Genomic_DNA"/>
</dbReference>
<reference evidence="2" key="1">
    <citation type="journal article" date="2020" name="Stud. Mycol.">
        <title>101 Dothideomycetes genomes: a test case for predicting lifestyles and emergence of pathogens.</title>
        <authorList>
            <person name="Haridas S."/>
            <person name="Albert R."/>
            <person name="Binder M."/>
            <person name="Bloem J."/>
            <person name="Labutti K."/>
            <person name="Salamov A."/>
            <person name="Andreopoulos B."/>
            <person name="Baker S."/>
            <person name="Barry K."/>
            <person name="Bills G."/>
            <person name="Bluhm B."/>
            <person name="Cannon C."/>
            <person name="Castanera R."/>
            <person name="Culley D."/>
            <person name="Daum C."/>
            <person name="Ezra D."/>
            <person name="Gonzalez J."/>
            <person name="Henrissat B."/>
            <person name="Kuo A."/>
            <person name="Liang C."/>
            <person name="Lipzen A."/>
            <person name="Lutzoni F."/>
            <person name="Magnuson J."/>
            <person name="Mondo S."/>
            <person name="Nolan M."/>
            <person name="Ohm R."/>
            <person name="Pangilinan J."/>
            <person name="Park H.-J."/>
            <person name="Ramirez L."/>
            <person name="Alfaro M."/>
            <person name="Sun H."/>
            <person name="Tritt A."/>
            <person name="Yoshinaga Y."/>
            <person name="Zwiers L.-H."/>
            <person name="Turgeon B."/>
            <person name="Goodwin S."/>
            <person name="Spatafora J."/>
            <person name="Crous P."/>
            <person name="Grigoriev I."/>
        </authorList>
    </citation>
    <scope>NUCLEOTIDE SEQUENCE</scope>
    <source>
        <strain evidence="2">CBS 675.92</strain>
    </source>
</reference>
<dbReference type="Proteomes" id="UP000800035">
    <property type="component" value="Unassembled WGS sequence"/>
</dbReference>
<gene>
    <name evidence="2" type="ORF">CC80DRAFT_505651</name>
</gene>
<protein>
    <submittedName>
        <fullName evidence="2">Uncharacterized protein</fullName>
    </submittedName>
</protein>
<evidence type="ECO:0000313" key="3">
    <source>
        <dbReference type="Proteomes" id="UP000800035"/>
    </source>
</evidence>
<proteinExistence type="predicted"/>
<feature type="region of interest" description="Disordered" evidence="1">
    <location>
        <begin position="206"/>
        <end position="285"/>
    </location>
</feature>
<keyword evidence="3" id="KW-1185">Reference proteome</keyword>
<accession>A0A6A5TQV3</accession>
<sequence>MPLPRGLQEYGGRVVDTVTVVTEHPDDEQIPYGCFPFHEFYGILWNVEYFDPNFGNIYVGNHLGKGHHAKGEGAKDRSTFLGWAPQYVFCLEYYDHPVLGRVRCGQVFLVDSAGCGNKQHGVTDCTGVFKKMNRGQPVYYGDLKDPEVKRLEQLAPPVDAEAVKREQALADPDPIAAFKKIEEDRLITEKTRRQVNKLKTEEERLKAAGKTKEATTLSQRRIRMEGPDQEDANLEANKKLAQLDAKRKGGYNKKQAVGTRRRDKGGWNDKTREEKDVGKDKKKRK</sequence>
<evidence type="ECO:0000256" key="1">
    <source>
        <dbReference type="SAM" id="MobiDB-lite"/>
    </source>
</evidence>
<name>A0A6A5TQV3_9PLEO</name>